<proteinExistence type="predicted"/>
<dbReference type="HOGENOM" id="CLU_071519_0_0_7"/>
<dbReference type="Proteomes" id="UP000010808">
    <property type="component" value="Chromosome"/>
</dbReference>
<organism evidence="2 3">
    <name type="scientific">Maridesulfovibrio hydrothermalis AM13 = DSM 14728</name>
    <dbReference type="NCBI Taxonomy" id="1121451"/>
    <lineage>
        <taxon>Bacteria</taxon>
        <taxon>Pseudomonadati</taxon>
        <taxon>Thermodesulfobacteriota</taxon>
        <taxon>Desulfovibrionia</taxon>
        <taxon>Desulfovibrionales</taxon>
        <taxon>Desulfovibrionaceae</taxon>
        <taxon>Maridesulfovibrio</taxon>
    </lineage>
</organism>
<feature type="domain" description="ParB-like N-terminal" evidence="1">
    <location>
        <begin position="7"/>
        <end position="94"/>
    </location>
</feature>
<protein>
    <submittedName>
        <fullName evidence="2">ParB domain protein nuclease</fullName>
    </submittedName>
</protein>
<evidence type="ECO:0000259" key="1">
    <source>
        <dbReference type="SMART" id="SM00470"/>
    </source>
</evidence>
<reference evidence="2 3" key="1">
    <citation type="submission" date="2012-10" db="EMBL/GenBank/DDBJ databases">
        <authorList>
            <person name="Genoscope - CEA"/>
        </authorList>
    </citation>
    <scope>NUCLEOTIDE SEQUENCE [LARGE SCALE GENOMIC DNA]</scope>
    <source>
        <strain evidence="3">AM13 / DSM 14728</strain>
    </source>
</reference>
<dbReference type="InterPro" id="IPR003115">
    <property type="entry name" value="ParB_N"/>
</dbReference>
<gene>
    <name evidence="2" type="ORF">DESAM_22903</name>
</gene>
<dbReference type="AlphaFoldDB" id="L0RG32"/>
<dbReference type="OrthoDB" id="5449294at2"/>
<dbReference type="InterPro" id="IPR036086">
    <property type="entry name" value="ParB/Sulfiredoxin_sf"/>
</dbReference>
<dbReference type="EMBL" id="FO203522">
    <property type="protein sequence ID" value="CCO25170.1"/>
    <property type="molecule type" value="Genomic_DNA"/>
</dbReference>
<evidence type="ECO:0000313" key="2">
    <source>
        <dbReference type="EMBL" id="CCO25170.1"/>
    </source>
</evidence>
<name>L0RG32_9BACT</name>
<dbReference type="SUPFAM" id="SSF110849">
    <property type="entry name" value="ParB/Sulfiredoxin"/>
    <property type="match status" value="1"/>
</dbReference>
<sequence>MTDTTIFSFDPAEIDCSGPWLIYPESQPENIIPSLKNIGQLTPVLVMKDAGKIKLLAGRARVAAAAKLGLKVSAIFIEAADDISKGIVHLEENRARVTDDALKLAAFRFFSSRMQQGAVAGLIGPLLGMKPKSRDIKFWLDWMELESEFDELLRSGNIPLAAVSVLGKLTKEDRGNLIPYFEKVSWSRSNAVNFLTWLYETSRREGRSVTELLKSEILYPAKENESPKDAVARLCKAAKELRYPRLSGLAKTHEKIVSEICAGTKWRIESTGNFETGEVMLQTRFKSREMMQKAVADLDSIEKHAGWETLFDLGRDE</sequence>
<evidence type="ECO:0000313" key="3">
    <source>
        <dbReference type="Proteomes" id="UP000010808"/>
    </source>
</evidence>
<dbReference type="STRING" id="1121451.DESAM_22903"/>
<keyword evidence="3" id="KW-1185">Reference proteome</keyword>
<dbReference type="PATRIC" id="fig|1121451.3.peg.3110"/>
<dbReference type="KEGG" id="dhy:DESAM_22903"/>
<dbReference type="SMART" id="SM00470">
    <property type="entry name" value="ParB"/>
    <property type="match status" value="1"/>
</dbReference>
<accession>L0RG32</accession>
<dbReference type="RefSeq" id="WP_015337768.1">
    <property type="nucleotide sequence ID" value="NC_020055.1"/>
</dbReference>
<dbReference type="eggNOG" id="COG1475">
    <property type="taxonomic scope" value="Bacteria"/>
</dbReference>
<dbReference type="Gene3D" id="3.90.1530.10">
    <property type="entry name" value="Conserved hypothetical protein from pyrococcus furiosus pfu- 392566-001, ParB domain"/>
    <property type="match status" value="1"/>
</dbReference>